<comment type="caution">
    <text evidence="7">The sequence shown here is derived from an EMBL/GenBank/DDBJ whole genome shotgun (WGS) entry which is preliminary data.</text>
</comment>
<dbReference type="PANTHER" id="PTHR30468">
    <property type="entry name" value="ALPHA-KETOGLUTARATE-DEPENDENT SULFONATE DIOXYGENASE"/>
    <property type="match status" value="1"/>
</dbReference>
<evidence type="ECO:0000259" key="6">
    <source>
        <dbReference type="Pfam" id="PF02668"/>
    </source>
</evidence>
<organism evidence="7 8">
    <name type="scientific">Cupriavidus numazuensis</name>
    <dbReference type="NCBI Taxonomy" id="221992"/>
    <lineage>
        <taxon>Bacteria</taxon>
        <taxon>Pseudomonadati</taxon>
        <taxon>Pseudomonadota</taxon>
        <taxon>Betaproteobacteria</taxon>
        <taxon>Burkholderiales</taxon>
        <taxon>Burkholderiaceae</taxon>
        <taxon>Cupriavidus</taxon>
    </lineage>
</organism>
<keyword evidence="2" id="KW-0479">Metal-binding</keyword>
<dbReference type="EC" id="1.14.11.17" evidence="7"/>
<keyword evidence="8" id="KW-1185">Reference proteome</keyword>
<dbReference type="Proteomes" id="UP000672657">
    <property type="component" value="Unassembled WGS sequence"/>
</dbReference>
<evidence type="ECO:0000256" key="4">
    <source>
        <dbReference type="ARBA" id="ARBA00023002"/>
    </source>
</evidence>
<dbReference type="InterPro" id="IPR051323">
    <property type="entry name" value="AtsK-like"/>
</dbReference>
<dbReference type="EMBL" id="CAJPVI010000057">
    <property type="protein sequence ID" value="CAG2159295.1"/>
    <property type="molecule type" value="Genomic_DNA"/>
</dbReference>
<dbReference type="SUPFAM" id="SSF51197">
    <property type="entry name" value="Clavaminate synthase-like"/>
    <property type="match status" value="1"/>
</dbReference>
<dbReference type="InterPro" id="IPR003819">
    <property type="entry name" value="TauD/TfdA-like"/>
</dbReference>
<protein>
    <submittedName>
        <fullName evidence="7">Alpha-ketoglutarate-dependent taurine dioxygenase</fullName>
        <ecNumber evidence="7">1.14.11.17</ecNumber>
    </submittedName>
</protein>
<comment type="similarity">
    <text evidence="1">Belongs to the TfdA dioxygenase family.</text>
</comment>
<keyword evidence="5" id="KW-0408">Iron</keyword>
<feature type="domain" description="TauD/TfdA-like" evidence="6">
    <location>
        <begin position="28"/>
        <end position="295"/>
    </location>
</feature>
<dbReference type="RefSeq" id="WP_211957412.1">
    <property type="nucleotide sequence ID" value="NZ_CAJPVI010000057.1"/>
</dbReference>
<dbReference type="PANTHER" id="PTHR30468:SF1">
    <property type="entry name" value="ALPHA-KETOGLUTARATE-DEPENDENT SULFONATE DIOXYGENASE"/>
    <property type="match status" value="1"/>
</dbReference>
<gene>
    <name evidence="7" type="primary">tauD_12</name>
    <name evidence="7" type="ORF">LMG26411_06590</name>
</gene>
<evidence type="ECO:0000313" key="7">
    <source>
        <dbReference type="EMBL" id="CAG2159295.1"/>
    </source>
</evidence>
<dbReference type="GO" id="GO:0000908">
    <property type="term" value="F:taurine dioxygenase activity"/>
    <property type="evidence" value="ECO:0007669"/>
    <property type="project" value="UniProtKB-EC"/>
</dbReference>
<sequence length="302" mass="34292">MQAAATLAPVSLGADTPEVESWPFSVELATPTIGAEIGNIHLADIDEPTVQALRRALQKYKVLFFRDQDITPAQHVALARRFGDLEVHPSIQHHPDHPELVVFGHDGNSRGRENVWHSDVSWREVPSMGSILRCVDCPKVGGDTLWVNMVAAYENLPEAVKDRIAPMQAVHDGFPVFGIRLSPELARNWQRDFPAQVHPVVRTHPETGEKILFVNEGWTTHLANYLQLEPYRVGSDARFGELDLLAYLYRQASQPEYQVRLKWRPNTIAFWDNRATQHYAVSDYFPAVRHMQRATIIGDRPR</sequence>
<name>A0ABM8TSH7_9BURK</name>
<evidence type="ECO:0000313" key="8">
    <source>
        <dbReference type="Proteomes" id="UP000672657"/>
    </source>
</evidence>
<proteinExistence type="inferred from homology"/>
<keyword evidence="3 7" id="KW-0223">Dioxygenase</keyword>
<evidence type="ECO:0000256" key="2">
    <source>
        <dbReference type="ARBA" id="ARBA00022723"/>
    </source>
</evidence>
<evidence type="ECO:0000256" key="5">
    <source>
        <dbReference type="ARBA" id="ARBA00023004"/>
    </source>
</evidence>
<dbReference type="InterPro" id="IPR042098">
    <property type="entry name" value="TauD-like_sf"/>
</dbReference>
<evidence type="ECO:0000256" key="1">
    <source>
        <dbReference type="ARBA" id="ARBA00005896"/>
    </source>
</evidence>
<evidence type="ECO:0000256" key="3">
    <source>
        <dbReference type="ARBA" id="ARBA00022964"/>
    </source>
</evidence>
<dbReference type="Pfam" id="PF02668">
    <property type="entry name" value="TauD"/>
    <property type="match status" value="1"/>
</dbReference>
<reference evidence="7 8" key="1">
    <citation type="submission" date="2021-03" db="EMBL/GenBank/DDBJ databases">
        <authorList>
            <person name="Peeters C."/>
        </authorList>
    </citation>
    <scope>NUCLEOTIDE SEQUENCE [LARGE SCALE GENOMIC DNA]</scope>
    <source>
        <strain evidence="7 8">LMG 26411</strain>
    </source>
</reference>
<keyword evidence="4 7" id="KW-0560">Oxidoreductase</keyword>
<dbReference type="Gene3D" id="3.60.130.10">
    <property type="entry name" value="Clavaminate synthase-like"/>
    <property type="match status" value="1"/>
</dbReference>
<accession>A0ABM8TSH7</accession>